<feature type="domain" description="eCIS core" evidence="2">
    <location>
        <begin position="70"/>
        <end position="135"/>
    </location>
</feature>
<dbReference type="EMBL" id="CABPSB010000036">
    <property type="protein sequence ID" value="VVE57022.1"/>
    <property type="molecule type" value="Genomic_DNA"/>
</dbReference>
<evidence type="ECO:0000313" key="4">
    <source>
        <dbReference type="Proteomes" id="UP000406256"/>
    </source>
</evidence>
<keyword evidence="4" id="KW-1185">Reference proteome</keyword>
<protein>
    <recommendedName>
        <fullName evidence="2">eCIS core domain-containing protein</fullName>
    </recommendedName>
</protein>
<name>A0A5E4Z8M2_9BURK</name>
<dbReference type="SUPFAM" id="SSF158791">
    <property type="entry name" value="MgtE N-terminal domain-like"/>
    <property type="match status" value="1"/>
</dbReference>
<evidence type="ECO:0000313" key="3">
    <source>
        <dbReference type="EMBL" id="VVE57022.1"/>
    </source>
</evidence>
<organism evidence="3 4">
    <name type="scientific">Pandoraea anhela</name>
    <dbReference type="NCBI Taxonomy" id="2508295"/>
    <lineage>
        <taxon>Bacteria</taxon>
        <taxon>Pseudomonadati</taxon>
        <taxon>Pseudomonadota</taxon>
        <taxon>Betaproteobacteria</taxon>
        <taxon>Burkholderiales</taxon>
        <taxon>Burkholderiaceae</taxon>
        <taxon>Pandoraea</taxon>
    </lineage>
</organism>
<accession>A0A5E4Z8M2</accession>
<dbReference type="Pfam" id="PF13699">
    <property type="entry name" value="eCIS_core"/>
    <property type="match status" value="1"/>
</dbReference>
<dbReference type="AlphaFoldDB" id="A0A5E4Z8M2"/>
<reference evidence="3 4" key="1">
    <citation type="submission" date="2019-08" db="EMBL/GenBank/DDBJ databases">
        <authorList>
            <person name="Peeters C."/>
        </authorList>
    </citation>
    <scope>NUCLEOTIDE SEQUENCE [LARGE SCALE GENOMIC DNA]</scope>
    <source>
        <strain evidence="3 4">LMG 31108</strain>
    </source>
</reference>
<evidence type="ECO:0000256" key="1">
    <source>
        <dbReference type="SAM" id="MobiDB-lite"/>
    </source>
</evidence>
<dbReference type="Proteomes" id="UP000406256">
    <property type="component" value="Unassembled WGS sequence"/>
</dbReference>
<proteinExistence type="predicted"/>
<gene>
    <name evidence="3" type="ORF">PAN31108_05162</name>
</gene>
<evidence type="ECO:0000259" key="2">
    <source>
        <dbReference type="Pfam" id="PF13699"/>
    </source>
</evidence>
<dbReference type="RefSeq" id="WP_217426362.1">
    <property type="nucleotide sequence ID" value="NZ_CABPSB010000036.1"/>
</dbReference>
<dbReference type="InterPro" id="IPR025295">
    <property type="entry name" value="eCIS_core_dom"/>
</dbReference>
<feature type="region of interest" description="Disordered" evidence="1">
    <location>
        <begin position="1"/>
        <end position="30"/>
    </location>
</feature>
<sequence>MNSLVNESRHDENQSIPDRTPQGKNGGSRAFQFVDNRPAAKQAAQLKAMMNDHALRQPLLIQKKENKTGLPDNLKSGIESLSSMSMDHVRVHYNSPQPAQLNAHAYAQGSEIHIAPGQERHLPHEAWHVVQQAQGRVKPTMQMKSGTPVNDDADLENEADLMGQKALQMRTGLPMLHKVVADSRGPVLQAKGERTAVLDTRTTTRSAGEAIRRGNRSNSITSTVGRSSAKLEITYPPPDQAFNTGYRNKIGELKAYVRDRMVAAGTHTRPQADQLLADNDTFVQAKAVEEISVGNCGEFAMVVYAHLIQNTDNQYIYRCQMAGNIPGTNPPKPYDHCFVMTSPNNMPVVPGVTDATGFDRTTTTIADAWDGYQVMTLAQFMNSGNAYHRQLADNNILINEAAPATGAQVLPPAVLGYIRDWAVTFNATFNNEMRNPASTYATVAAERARNPIGFGTNGSNVVGVDDKRTLAQKIGNSTPAERSDIIATATDAALFAYIDTLPLNAITAFLLGLPLLRANGYLVGLVPGRCGQVLATLPDDRIVSYLNTLAIQRRLQLLAQLPDNKIIHYINQCWNKGFFQRFALTSSFPYKADVIAALPDAQAYRLLQQLPEKERTNIRSSLPANDRNRIDAAAPPIQIVIA</sequence>